<proteinExistence type="predicted"/>
<dbReference type="AlphaFoldDB" id="A0A919MBA1"/>
<name>A0A919MBA1_9ACTN</name>
<organism evidence="1 2">
    <name type="scientific">Paractinoplanes ferrugineus</name>
    <dbReference type="NCBI Taxonomy" id="113564"/>
    <lineage>
        <taxon>Bacteria</taxon>
        <taxon>Bacillati</taxon>
        <taxon>Actinomycetota</taxon>
        <taxon>Actinomycetes</taxon>
        <taxon>Micromonosporales</taxon>
        <taxon>Micromonosporaceae</taxon>
        <taxon>Paractinoplanes</taxon>
    </lineage>
</organism>
<reference evidence="1" key="1">
    <citation type="submission" date="2021-01" db="EMBL/GenBank/DDBJ databases">
        <title>Whole genome shotgun sequence of Actinoplanes ferrugineus NBRC 15555.</title>
        <authorList>
            <person name="Komaki H."/>
            <person name="Tamura T."/>
        </authorList>
    </citation>
    <scope>NUCLEOTIDE SEQUENCE</scope>
    <source>
        <strain evidence="1">NBRC 15555</strain>
    </source>
</reference>
<dbReference type="EMBL" id="BOMM01000001">
    <property type="protein sequence ID" value="GIE08164.1"/>
    <property type="molecule type" value="Genomic_DNA"/>
</dbReference>
<comment type="caution">
    <text evidence="1">The sequence shown here is derived from an EMBL/GenBank/DDBJ whole genome shotgun (WGS) entry which is preliminary data.</text>
</comment>
<gene>
    <name evidence="1" type="ORF">Afe05nite_00040</name>
</gene>
<sequence>MKLWNLRLIASLGQDSQLWSTLSFTSPAYGHTVQEIFTLACTTEAMIDRTLIKILIKDDLAKAELVADKLLGPLRPVSEVGG</sequence>
<keyword evidence="2" id="KW-1185">Reference proteome</keyword>
<dbReference type="RefSeq" id="WP_203814816.1">
    <property type="nucleotide sequence ID" value="NZ_BAAABP010000014.1"/>
</dbReference>
<evidence type="ECO:0000313" key="1">
    <source>
        <dbReference type="EMBL" id="GIE08164.1"/>
    </source>
</evidence>
<dbReference type="Proteomes" id="UP000598174">
    <property type="component" value="Unassembled WGS sequence"/>
</dbReference>
<evidence type="ECO:0000313" key="2">
    <source>
        <dbReference type="Proteomes" id="UP000598174"/>
    </source>
</evidence>
<protein>
    <submittedName>
        <fullName evidence="1">Uncharacterized protein</fullName>
    </submittedName>
</protein>
<accession>A0A919MBA1</accession>